<gene>
    <name evidence="4" type="ORF">B4U80_03850</name>
</gene>
<name>A0A443SCD6_9ACAR</name>
<evidence type="ECO:0000259" key="3">
    <source>
        <dbReference type="PROSITE" id="PS50405"/>
    </source>
</evidence>
<dbReference type="SFLD" id="SFLDS00019">
    <property type="entry name" value="Glutathione_Transferase_(cytos"/>
    <property type="match status" value="2"/>
</dbReference>
<evidence type="ECO:0000259" key="2">
    <source>
        <dbReference type="PROSITE" id="PS50404"/>
    </source>
</evidence>
<dbReference type="OrthoDB" id="6507003at2759"/>
<dbReference type="GO" id="GO:0004364">
    <property type="term" value="F:glutathione transferase activity"/>
    <property type="evidence" value="ECO:0007669"/>
    <property type="project" value="TreeGrafter"/>
</dbReference>
<dbReference type="InterPro" id="IPR004045">
    <property type="entry name" value="Glutathione_S-Trfase_N"/>
</dbReference>
<dbReference type="SFLD" id="SFLDG00358">
    <property type="entry name" value="Main_(cytGST)"/>
    <property type="match status" value="2"/>
</dbReference>
<dbReference type="InterPro" id="IPR036282">
    <property type="entry name" value="Glutathione-S-Trfase_C_sf"/>
</dbReference>
<dbReference type="InterPro" id="IPR010987">
    <property type="entry name" value="Glutathione-S-Trfase_C-like"/>
</dbReference>
<dbReference type="Pfam" id="PF13417">
    <property type="entry name" value="GST_N_3"/>
    <property type="match status" value="2"/>
</dbReference>
<dbReference type="Pfam" id="PF00043">
    <property type="entry name" value="GST_C"/>
    <property type="match status" value="2"/>
</dbReference>
<feature type="domain" description="GST N-terminal" evidence="2">
    <location>
        <begin position="168"/>
        <end position="271"/>
    </location>
</feature>
<dbReference type="InterPro" id="IPR040079">
    <property type="entry name" value="Glutathione_S-Trfase"/>
</dbReference>
<accession>A0A443SCD6</accession>
<evidence type="ECO:0000313" key="4">
    <source>
        <dbReference type="EMBL" id="RWS25160.1"/>
    </source>
</evidence>
<dbReference type="VEuPathDB" id="VectorBase:LDEU006881"/>
<evidence type="ECO:0000256" key="1">
    <source>
        <dbReference type="ARBA" id="ARBA00011738"/>
    </source>
</evidence>
<evidence type="ECO:0000313" key="5">
    <source>
        <dbReference type="Proteomes" id="UP000288716"/>
    </source>
</evidence>
<comment type="subunit">
    <text evidence="1">Homodimer.</text>
</comment>
<feature type="domain" description="GST C-terminal" evidence="3">
    <location>
        <begin position="88"/>
        <end position="214"/>
    </location>
</feature>
<dbReference type="EMBL" id="NCKV01004000">
    <property type="protein sequence ID" value="RWS25160.1"/>
    <property type="molecule type" value="Genomic_DNA"/>
</dbReference>
<comment type="caution">
    <text evidence="4">The sequence shown here is derived from an EMBL/GenBank/DDBJ whole genome shotgun (WGS) entry which is preliminary data.</text>
</comment>
<dbReference type="CDD" id="cd03177">
    <property type="entry name" value="GST_C_Delta_Epsilon"/>
    <property type="match status" value="2"/>
</dbReference>
<sequence length="400" mass="46303">MPIDLYYDPDSPGCRSVLMTAKYLNIPLNLKLVILAEGAHMNPSYEKLNPQKLVPTIVDDGFALSESRAIMQYLCNQYAPENDIYPKCPKKRAAVDRMLNFDIGSLYKSIWDWIGPQVMQKQPPNSELEKEFAKQLLILNDHFLKKQKYVAGDQLTIADFTILVSVTFLLVLNYDLSKYTNIISWLTRLENELPFWDEYITKGIISLSFSINDSQTFKYSVIKLWEGEHLKPEFEKLNPQKLVPTVVDDGFALGESRAIMQYLCNQYAPENAIYPKCPKKRAVVDRMLNFDFGLLKSIWDWMGPQGLERKPPNAELEKEFVKQLTVLNEHFLKNQKYVAANHLTIADFTILISVTLLYALDYDLSKYANIQSWLSQLEKEVPSWDEYVIKPAEKLKQLFQ</sequence>
<dbReference type="InterPro" id="IPR004046">
    <property type="entry name" value="GST_C"/>
</dbReference>
<feature type="domain" description="GST N-terminal" evidence="2">
    <location>
        <begin position="1"/>
        <end position="82"/>
    </location>
</feature>
<keyword evidence="5" id="KW-1185">Reference proteome</keyword>
<protein>
    <submittedName>
        <fullName evidence="4">Uncharacterized protein</fullName>
    </submittedName>
</protein>
<feature type="domain" description="GST C-terminal" evidence="3">
    <location>
        <begin position="277"/>
        <end position="398"/>
    </location>
</feature>
<dbReference type="SUPFAM" id="SSF47616">
    <property type="entry name" value="GST C-terminal domain-like"/>
    <property type="match status" value="2"/>
</dbReference>
<dbReference type="InterPro" id="IPR036249">
    <property type="entry name" value="Thioredoxin-like_sf"/>
</dbReference>
<dbReference type="PROSITE" id="PS50405">
    <property type="entry name" value="GST_CTER"/>
    <property type="match status" value="2"/>
</dbReference>
<dbReference type="PANTHER" id="PTHR43969">
    <property type="entry name" value="GLUTATHIONE S TRANSFERASE D10, ISOFORM A-RELATED"/>
    <property type="match status" value="1"/>
</dbReference>
<reference evidence="4 5" key="1">
    <citation type="journal article" date="2018" name="Gigascience">
        <title>Genomes of trombidid mites reveal novel predicted allergens and laterally-transferred genes associated with secondary metabolism.</title>
        <authorList>
            <person name="Dong X."/>
            <person name="Chaisiri K."/>
            <person name="Xia D."/>
            <person name="Armstrong S.D."/>
            <person name="Fang Y."/>
            <person name="Donnelly M.J."/>
            <person name="Kadowaki T."/>
            <person name="McGarry J.W."/>
            <person name="Darby A.C."/>
            <person name="Makepeace B.L."/>
        </authorList>
    </citation>
    <scope>NUCLEOTIDE SEQUENCE [LARGE SCALE GENOMIC DNA]</scope>
    <source>
        <strain evidence="4">UoL-UT</strain>
    </source>
</reference>
<organism evidence="4 5">
    <name type="scientific">Leptotrombidium deliense</name>
    <dbReference type="NCBI Taxonomy" id="299467"/>
    <lineage>
        <taxon>Eukaryota</taxon>
        <taxon>Metazoa</taxon>
        <taxon>Ecdysozoa</taxon>
        <taxon>Arthropoda</taxon>
        <taxon>Chelicerata</taxon>
        <taxon>Arachnida</taxon>
        <taxon>Acari</taxon>
        <taxon>Acariformes</taxon>
        <taxon>Trombidiformes</taxon>
        <taxon>Prostigmata</taxon>
        <taxon>Anystina</taxon>
        <taxon>Parasitengona</taxon>
        <taxon>Trombiculoidea</taxon>
        <taxon>Trombiculidae</taxon>
        <taxon>Leptotrombidium</taxon>
    </lineage>
</organism>
<dbReference type="PROSITE" id="PS50404">
    <property type="entry name" value="GST_NTER"/>
    <property type="match status" value="2"/>
</dbReference>
<dbReference type="STRING" id="299467.A0A443SCD6"/>
<dbReference type="SFLD" id="SFLDG01153">
    <property type="entry name" value="Main.4:_Theta-like"/>
    <property type="match status" value="1"/>
</dbReference>
<dbReference type="FunFam" id="1.20.1050.10:FF:000007">
    <property type="entry name" value="Glutathione S-transferase 1-1"/>
    <property type="match status" value="2"/>
</dbReference>
<dbReference type="Proteomes" id="UP000288716">
    <property type="component" value="Unassembled WGS sequence"/>
</dbReference>
<dbReference type="GO" id="GO:0006749">
    <property type="term" value="P:glutathione metabolic process"/>
    <property type="evidence" value="ECO:0007669"/>
    <property type="project" value="TreeGrafter"/>
</dbReference>
<proteinExistence type="predicted"/>
<dbReference type="FunFam" id="3.40.30.10:FF:000034">
    <property type="entry name" value="glutathione S-transferase 1"/>
    <property type="match status" value="1"/>
</dbReference>
<dbReference type="PANTHER" id="PTHR43969:SF9">
    <property type="entry name" value="GLUTATHIONE S TRANSFERASE D10, ISOFORM A-RELATED"/>
    <property type="match status" value="1"/>
</dbReference>
<dbReference type="AlphaFoldDB" id="A0A443SCD6"/>
<dbReference type="Gene3D" id="1.20.1050.10">
    <property type="match status" value="2"/>
</dbReference>
<dbReference type="SUPFAM" id="SSF52833">
    <property type="entry name" value="Thioredoxin-like"/>
    <property type="match status" value="2"/>
</dbReference>
<dbReference type="Gene3D" id="3.40.30.10">
    <property type="entry name" value="Glutaredoxin"/>
    <property type="match status" value="2"/>
</dbReference>